<keyword evidence="4" id="KW-1185">Reference proteome</keyword>
<feature type="compositionally biased region" description="Low complexity" evidence="1">
    <location>
        <begin position="146"/>
        <end position="191"/>
    </location>
</feature>
<feature type="region of interest" description="Disordered" evidence="1">
    <location>
        <begin position="146"/>
        <end position="198"/>
    </location>
</feature>
<dbReference type="EMBL" id="JBBJBU010000007">
    <property type="protein sequence ID" value="KAK7204846.1"/>
    <property type="molecule type" value="Genomic_DNA"/>
</dbReference>
<evidence type="ECO:0000313" key="4">
    <source>
        <dbReference type="Proteomes" id="UP001498771"/>
    </source>
</evidence>
<evidence type="ECO:0000313" key="3">
    <source>
        <dbReference type="EMBL" id="KAK7204846.1"/>
    </source>
</evidence>
<proteinExistence type="predicted"/>
<evidence type="ECO:0000256" key="1">
    <source>
        <dbReference type="SAM" id="MobiDB-lite"/>
    </source>
</evidence>
<organism evidence="3 4">
    <name type="scientific">Myxozyma melibiosi</name>
    <dbReference type="NCBI Taxonomy" id="54550"/>
    <lineage>
        <taxon>Eukaryota</taxon>
        <taxon>Fungi</taxon>
        <taxon>Dikarya</taxon>
        <taxon>Ascomycota</taxon>
        <taxon>Saccharomycotina</taxon>
        <taxon>Lipomycetes</taxon>
        <taxon>Lipomycetales</taxon>
        <taxon>Lipomycetaceae</taxon>
        <taxon>Myxozyma</taxon>
    </lineage>
</organism>
<dbReference type="RefSeq" id="XP_064767879.1">
    <property type="nucleotide sequence ID" value="XM_064914187.1"/>
</dbReference>
<name>A0ABR1F4S1_9ASCO</name>
<dbReference type="Proteomes" id="UP001498771">
    <property type="component" value="Unassembled WGS sequence"/>
</dbReference>
<accession>A0ABR1F4S1</accession>
<sequence>MIPRISSYLLFLPLLLLSLLLHPVTSQTPSPSSSSLNALDQILLTSSIPPDILSIFSHYFPSSLLTDSAAVASELSILTAEDGVSAIGGSSTSGSAQTTSMMGGSSGVARSQTSASLSSSSSSVLSSSSALPSSSSEIVAASSPISSSCSVSSSSTSKSSSPPLSSSPLHSSSSPSPSSSSTSSTPSSTSSDASNLRRRSGSLAALVSTAALCWFVLL</sequence>
<evidence type="ECO:0000256" key="2">
    <source>
        <dbReference type="SAM" id="SignalP"/>
    </source>
</evidence>
<feature type="region of interest" description="Disordered" evidence="1">
    <location>
        <begin position="88"/>
        <end position="113"/>
    </location>
</feature>
<feature type="signal peptide" evidence="2">
    <location>
        <begin position="1"/>
        <end position="26"/>
    </location>
</feature>
<comment type="caution">
    <text evidence="3">The sequence shown here is derived from an EMBL/GenBank/DDBJ whole genome shotgun (WGS) entry which is preliminary data.</text>
</comment>
<protein>
    <submittedName>
        <fullName evidence="3">Uncharacterized protein</fullName>
    </submittedName>
</protein>
<reference evidence="3 4" key="1">
    <citation type="submission" date="2024-03" db="EMBL/GenBank/DDBJ databases">
        <title>Genome-scale model development and genomic sequencing of the oleaginous clade Lipomyces.</title>
        <authorList>
            <consortium name="Lawrence Berkeley National Laboratory"/>
            <person name="Czajka J.J."/>
            <person name="Han Y."/>
            <person name="Kim J."/>
            <person name="Mondo S.J."/>
            <person name="Hofstad B.A."/>
            <person name="Robles A."/>
            <person name="Haridas S."/>
            <person name="Riley R."/>
            <person name="LaButti K."/>
            <person name="Pangilinan J."/>
            <person name="Andreopoulos W."/>
            <person name="Lipzen A."/>
            <person name="Yan J."/>
            <person name="Wang M."/>
            <person name="Ng V."/>
            <person name="Grigoriev I.V."/>
            <person name="Spatafora J.W."/>
            <person name="Magnuson J.K."/>
            <person name="Baker S.E."/>
            <person name="Pomraning K.R."/>
        </authorList>
    </citation>
    <scope>NUCLEOTIDE SEQUENCE [LARGE SCALE GENOMIC DNA]</scope>
    <source>
        <strain evidence="3 4">Phaff 52-87</strain>
    </source>
</reference>
<dbReference type="GeneID" id="90039699"/>
<keyword evidence="2" id="KW-0732">Signal</keyword>
<feature type="chain" id="PRO_5046933667" evidence="2">
    <location>
        <begin position="27"/>
        <end position="218"/>
    </location>
</feature>
<gene>
    <name evidence="3" type="ORF">BZA70DRAFT_290160</name>
</gene>